<dbReference type="EMBL" id="CACRTG010000016">
    <property type="protein sequence ID" value="VYT15750.1"/>
    <property type="molecule type" value="Genomic_DNA"/>
</dbReference>
<dbReference type="GO" id="GO:0051607">
    <property type="term" value="P:defense response to virus"/>
    <property type="evidence" value="ECO:0007669"/>
    <property type="project" value="UniProtKB-KW"/>
</dbReference>
<evidence type="ECO:0000256" key="1">
    <source>
        <dbReference type="ARBA" id="ARBA00023118"/>
    </source>
</evidence>
<dbReference type="InterPro" id="IPR013421">
    <property type="entry name" value="CRISPR-assoc_prot_Cas5_HALMA"/>
</dbReference>
<accession>A0A6N2UDF5</accession>
<evidence type="ECO:0008006" key="3">
    <source>
        <dbReference type="Google" id="ProtNLM"/>
    </source>
</evidence>
<reference evidence="2" key="1">
    <citation type="submission" date="2019-11" db="EMBL/GenBank/DDBJ databases">
        <authorList>
            <person name="Feng L."/>
        </authorList>
    </citation>
    <scope>NUCLEOTIDE SEQUENCE</scope>
    <source>
        <strain evidence="2">CnexileLFYP112</strain>
    </source>
</reference>
<name>A0A6N2UDF5_9FIRM</name>
<dbReference type="NCBIfam" id="TIGR02593">
    <property type="entry name" value="CRISPR_cas5"/>
    <property type="match status" value="1"/>
</dbReference>
<sequence>MKAVRFTLSGENAFFKKPEVNAYYYFTYGQIHKVALLGMLGAVVGYDGYAQKKWTVGKKGESLIEEYPEFYEKLRNLKISIVPRNERGYIPKKIQTFNNSVGYACAEQGGNLIVKEQWLENPIWDIYVLLDCEEAEQIAQMLENNKCVYMPYLGKNDHLADIKHVTLLDLETVVLKETEISSMFPKQIGEICLPDDEDEIEEFKYEEKLPIRLNGYTNLYEYDTFCYTNLPIRVKEANLYKDEKKILVFY</sequence>
<dbReference type="NCBIfam" id="TIGR02592">
    <property type="entry name" value="cas_Cas5h"/>
    <property type="match status" value="1"/>
</dbReference>
<proteinExistence type="predicted"/>
<protein>
    <recommendedName>
        <fullName evidence="3">Type I-B CRISPR-associated protein Cas5</fullName>
    </recommendedName>
</protein>
<dbReference type="AlphaFoldDB" id="A0A6N2UDF5"/>
<keyword evidence="1" id="KW-0051">Antiviral defense</keyword>
<gene>
    <name evidence="2" type="ORF">CNLFYP112_02034</name>
</gene>
<organism evidence="2">
    <name type="scientific">[Clostridium] nexile</name>
    <dbReference type="NCBI Taxonomy" id="29361"/>
    <lineage>
        <taxon>Bacteria</taxon>
        <taxon>Bacillati</taxon>
        <taxon>Bacillota</taxon>
        <taxon>Clostridia</taxon>
        <taxon>Lachnospirales</taxon>
        <taxon>Lachnospiraceae</taxon>
        <taxon>Tyzzerella</taxon>
    </lineage>
</organism>
<evidence type="ECO:0000313" key="2">
    <source>
        <dbReference type="EMBL" id="VYT15750.1"/>
    </source>
</evidence>
<dbReference type="InterPro" id="IPR013422">
    <property type="entry name" value="CRISPR-assoc_prot_Cas5_N"/>
</dbReference>